<dbReference type="Pfam" id="PF00188">
    <property type="entry name" value="CAP"/>
    <property type="match status" value="1"/>
</dbReference>
<dbReference type="SUPFAM" id="SSF88946">
    <property type="entry name" value="Sigma2 domain of RNA polymerase sigma factors"/>
    <property type="match status" value="1"/>
</dbReference>
<evidence type="ECO:0000259" key="4">
    <source>
        <dbReference type="Pfam" id="PF04542"/>
    </source>
</evidence>
<dbReference type="NCBIfam" id="TIGR02937">
    <property type="entry name" value="sigma70-ECF"/>
    <property type="match status" value="1"/>
</dbReference>
<name>A0ABS4VIM0_9ACTN</name>
<dbReference type="Gene3D" id="1.10.1740.10">
    <property type="match status" value="1"/>
</dbReference>
<evidence type="ECO:0000259" key="3">
    <source>
        <dbReference type="Pfam" id="PF00188"/>
    </source>
</evidence>
<proteinExistence type="predicted"/>
<dbReference type="InterPro" id="IPR014284">
    <property type="entry name" value="RNA_pol_sigma-70_dom"/>
</dbReference>
<dbReference type="InterPro" id="IPR035940">
    <property type="entry name" value="CAP_sf"/>
</dbReference>
<evidence type="ECO:0000256" key="1">
    <source>
        <dbReference type="SAM" id="MobiDB-lite"/>
    </source>
</evidence>
<dbReference type="EMBL" id="JAGINS010000002">
    <property type="protein sequence ID" value="MBP2363777.1"/>
    <property type="molecule type" value="Genomic_DNA"/>
</dbReference>
<dbReference type="PANTHER" id="PTHR31157">
    <property type="entry name" value="SCP DOMAIN-CONTAINING PROTEIN"/>
    <property type="match status" value="1"/>
</dbReference>
<feature type="domain" description="RNA polymerase sigma-70 region 2" evidence="4">
    <location>
        <begin position="24"/>
        <end position="90"/>
    </location>
</feature>
<dbReference type="SUPFAM" id="SSF55797">
    <property type="entry name" value="PR-1-like"/>
    <property type="match status" value="1"/>
</dbReference>
<dbReference type="CDD" id="cd05379">
    <property type="entry name" value="CAP_bacterial"/>
    <property type="match status" value="1"/>
</dbReference>
<keyword evidence="2" id="KW-0472">Membrane</keyword>
<feature type="compositionally biased region" description="Low complexity" evidence="1">
    <location>
        <begin position="355"/>
        <end position="365"/>
    </location>
</feature>
<accession>A0ABS4VIM0</accession>
<keyword evidence="2" id="KW-1133">Transmembrane helix</keyword>
<feature type="compositionally biased region" description="Low complexity" evidence="1">
    <location>
        <begin position="380"/>
        <end position="390"/>
    </location>
</feature>
<feature type="region of interest" description="Disordered" evidence="1">
    <location>
        <begin position="317"/>
        <end position="406"/>
    </location>
</feature>
<dbReference type="InterPro" id="IPR014044">
    <property type="entry name" value="CAP_dom"/>
</dbReference>
<keyword evidence="2" id="KW-0812">Transmembrane</keyword>
<dbReference type="Proteomes" id="UP001519311">
    <property type="component" value="Unassembled WGS sequence"/>
</dbReference>
<sequence>MGEARESALIKAAQKGDKQAQDQLVASYLPLVYNIVGRALNGHADVDDVVQDSVLRMLRGLPSLRSPGSFRSWFVAITMNEIRGHWRTRRTGEISADPMEVAYDVVDPASDFVELTIVRLGLTGQRREAAEATRWLDEDDRALLSLWWLETAGELSRSEVAGALELSPQHTAVRVQRMKAQLEAARLVVRALAARPRCILLEDLTAQWDGAPSALWRKRLARHARDCTVCSGHGSGLVPAEGLLVGLALVPPAASAAGGPADILSTGAVRTGVTRLSGPGRAERRRDEVRRRRRTIVVAGLVAVAALGSGGAAVHLYTDDGDEGPSTAVAPLSGPSAPDTTSAPPAASPSPSPSPSSASASPSPSRTKAKTASPTPEAVPSPRTSSSKPSAAPPPEPAKPTSDSDAEEVMNLVNAERAKEGCGAVSTNDRLATAASRHSADMVERDYFSHTSPDGTDPGARITSAGYRWSTYGENIAKGQPTAAAVMEAWMNSPGHKANILNCAFKEIGVGRQESSGGPVWTQNFGTAV</sequence>
<dbReference type="PANTHER" id="PTHR31157:SF1">
    <property type="entry name" value="SCP DOMAIN-CONTAINING PROTEIN"/>
    <property type="match status" value="1"/>
</dbReference>
<evidence type="ECO:0000256" key="2">
    <source>
        <dbReference type="SAM" id="Phobius"/>
    </source>
</evidence>
<dbReference type="Gene3D" id="3.40.33.10">
    <property type="entry name" value="CAP"/>
    <property type="match status" value="1"/>
</dbReference>
<evidence type="ECO:0000313" key="5">
    <source>
        <dbReference type="EMBL" id="MBP2363777.1"/>
    </source>
</evidence>
<feature type="transmembrane region" description="Helical" evidence="2">
    <location>
        <begin position="295"/>
        <end position="317"/>
    </location>
</feature>
<gene>
    <name evidence="5" type="ORF">JOF59_006269</name>
</gene>
<feature type="domain" description="SCP" evidence="3">
    <location>
        <begin position="411"/>
        <end position="525"/>
    </location>
</feature>
<dbReference type="InterPro" id="IPR007627">
    <property type="entry name" value="RNA_pol_sigma70_r2"/>
</dbReference>
<organism evidence="5 6">
    <name type="scientific">Streptomyces clavifer</name>
    <dbReference type="NCBI Taxonomy" id="68188"/>
    <lineage>
        <taxon>Bacteria</taxon>
        <taxon>Bacillati</taxon>
        <taxon>Actinomycetota</taxon>
        <taxon>Actinomycetes</taxon>
        <taxon>Kitasatosporales</taxon>
        <taxon>Streptomycetaceae</taxon>
        <taxon>Streptomyces</taxon>
    </lineage>
</organism>
<feature type="compositionally biased region" description="Low complexity" evidence="1">
    <location>
        <begin position="335"/>
        <end position="345"/>
    </location>
</feature>
<dbReference type="Pfam" id="PF04542">
    <property type="entry name" value="Sigma70_r2"/>
    <property type="match status" value="1"/>
</dbReference>
<keyword evidence="6" id="KW-1185">Reference proteome</keyword>
<protein>
    <submittedName>
        <fullName evidence="5">RNA polymerase sigma factor (Sigma-70 family)</fullName>
    </submittedName>
</protein>
<reference evidence="5 6" key="1">
    <citation type="submission" date="2021-03" db="EMBL/GenBank/DDBJ databases">
        <title>Sequencing the genomes of 1000 actinobacteria strains.</title>
        <authorList>
            <person name="Klenk H.-P."/>
        </authorList>
    </citation>
    <scope>NUCLEOTIDE SEQUENCE [LARGE SCALE GENOMIC DNA]</scope>
    <source>
        <strain evidence="5 6">DSM 40843</strain>
    </source>
</reference>
<dbReference type="RefSeq" id="WP_209471600.1">
    <property type="nucleotide sequence ID" value="NZ_BMWJ01000017.1"/>
</dbReference>
<dbReference type="InterPro" id="IPR013325">
    <property type="entry name" value="RNA_pol_sigma_r2"/>
</dbReference>
<evidence type="ECO:0000313" key="6">
    <source>
        <dbReference type="Proteomes" id="UP001519311"/>
    </source>
</evidence>
<comment type="caution">
    <text evidence="5">The sequence shown here is derived from an EMBL/GenBank/DDBJ whole genome shotgun (WGS) entry which is preliminary data.</text>
</comment>